<gene>
    <name evidence="2" type="ORF">Pro02_48850</name>
</gene>
<comment type="caution">
    <text evidence="2">The sequence shown here is derived from an EMBL/GenBank/DDBJ whole genome shotgun (WGS) entry which is preliminary data.</text>
</comment>
<accession>A0A8J3WF39</accession>
<evidence type="ECO:0000313" key="2">
    <source>
        <dbReference type="EMBL" id="GIH86477.1"/>
    </source>
</evidence>
<dbReference type="AlphaFoldDB" id="A0A8J3WF39"/>
<proteinExistence type="predicted"/>
<evidence type="ECO:0000313" key="3">
    <source>
        <dbReference type="Proteomes" id="UP000655044"/>
    </source>
</evidence>
<keyword evidence="3" id="KW-1185">Reference proteome</keyword>
<evidence type="ECO:0000256" key="1">
    <source>
        <dbReference type="SAM" id="MobiDB-lite"/>
    </source>
</evidence>
<sequence>MTAARTYVSVDVRTTGQPGLLVAVGRLHLELDVLDTDITEYVPGRPRERGPRYDPEALDLDDPVEAVVLRVWERVVAEPADPLDPMRAALSAWQQARVKAAHSEAPDDHQRADDLAHEVAELFAPYFLPSTDSPDSSTAEQQSETERDALVAHAEELGLTPDDLFGLVHDIAGKAASEANNNGLHAQIAHLIAHLGAEQTRGLLDQEQPSGPSASA</sequence>
<name>A0A8J3WF39_PLARO</name>
<feature type="compositionally biased region" description="Polar residues" evidence="1">
    <location>
        <begin position="130"/>
        <end position="142"/>
    </location>
</feature>
<dbReference type="RefSeq" id="WP_189243047.1">
    <property type="nucleotide sequence ID" value="NZ_BMQP01000026.1"/>
</dbReference>
<feature type="region of interest" description="Disordered" evidence="1">
    <location>
        <begin position="127"/>
        <end position="147"/>
    </location>
</feature>
<organism evidence="2 3">
    <name type="scientific">Planobispora rosea</name>
    <dbReference type="NCBI Taxonomy" id="35762"/>
    <lineage>
        <taxon>Bacteria</taxon>
        <taxon>Bacillati</taxon>
        <taxon>Actinomycetota</taxon>
        <taxon>Actinomycetes</taxon>
        <taxon>Streptosporangiales</taxon>
        <taxon>Streptosporangiaceae</taxon>
        <taxon>Planobispora</taxon>
    </lineage>
</organism>
<dbReference type="EMBL" id="BOOI01000046">
    <property type="protein sequence ID" value="GIH86477.1"/>
    <property type="molecule type" value="Genomic_DNA"/>
</dbReference>
<protein>
    <submittedName>
        <fullName evidence="2">Uncharacterized protein</fullName>
    </submittedName>
</protein>
<dbReference type="Proteomes" id="UP000655044">
    <property type="component" value="Unassembled WGS sequence"/>
</dbReference>
<reference evidence="2" key="1">
    <citation type="submission" date="2021-01" db="EMBL/GenBank/DDBJ databases">
        <title>Whole genome shotgun sequence of Planobispora rosea NBRC 15558.</title>
        <authorList>
            <person name="Komaki H."/>
            <person name="Tamura T."/>
        </authorList>
    </citation>
    <scope>NUCLEOTIDE SEQUENCE</scope>
    <source>
        <strain evidence="2">NBRC 15558</strain>
    </source>
</reference>